<feature type="transmembrane region" description="Helical" evidence="7">
    <location>
        <begin position="140"/>
        <end position="160"/>
    </location>
</feature>
<proteinExistence type="inferred from homology"/>
<feature type="domain" description="ABC transmembrane type-1" evidence="8">
    <location>
        <begin position="76"/>
        <end position="259"/>
    </location>
</feature>
<feature type="transmembrane region" description="Helical" evidence="7">
    <location>
        <begin position="21"/>
        <end position="49"/>
    </location>
</feature>
<comment type="similarity">
    <text evidence="7">Belongs to the binding-protein-dependent transport system permease family.</text>
</comment>
<evidence type="ECO:0000256" key="3">
    <source>
        <dbReference type="ARBA" id="ARBA00022475"/>
    </source>
</evidence>
<feature type="transmembrane region" description="Helical" evidence="7">
    <location>
        <begin position="235"/>
        <end position="258"/>
    </location>
</feature>
<reference evidence="9 10" key="1">
    <citation type="submission" date="2021-01" db="EMBL/GenBank/DDBJ databases">
        <title>Genomic Encyclopedia of Type Strains, Phase IV (KMG-IV): sequencing the most valuable type-strain genomes for metagenomic binning, comparative biology and taxonomic classification.</title>
        <authorList>
            <person name="Goeker M."/>
        </authorList>
    </citation>
    <scope>NUCLEOTIDE SEQUENCE [LARGE SCALE GENOMIC DNA]</scope>
    <source>
        <strain evidence="9 10">DSM 23711</strain>
    </source>
</reference>
<dbReference type="Gene3D" id="1.10.3720.10">
    <property type="entry name" value="MetI-like"/>
    <property type="match status" value="1"/>
</dbReference>
<evidence type="ECO:0000256" key="6">
    <source>
        <dbReference type="ARBA" id="ARBA00023136"/>
    </source>
</evidence>
<feature type="transmembrane region" description="Helical" evidence="7">
    <location>
        <begin position="209"/>
        <end position="229"/>
    </location>
</feature>
<dbReference type="EMBL" id="JAFBDR010000004">
    <property type="protein sequence ID" value="MBM7570666.1"/>
    <property type="molecule type" value="Genomic_DNA"/>
</dbReference>
<keyword evidence="2 7" id="KW-0813">Transport</keyword>
<dbReference type="SUPFAM" id="SSF161098">
    <property type="entry name" value="MetI-like"/>
    <property type="match status" value="1"/>
</dbReference>
<dbReference type="NCBIfam" id="TIGR01097">
    <property type="entry name" value="PhnE"/>
    <property type="match status" value="1"/>
</dbReference>
<evidence type="ECO:0000256" key="1">
    <source>
        <dbReference type="ARBA" id="ARBA00004651"/>
    </source>
</evidence>
<comment type="subcellular location">
    <subcellularLocation>
        <location evidence="1 7">Cell membrane</location>
        <topology evidence="1 7">Multi-pass membrane protein</topology>
    </subcellularLocation>
</comment>
<evidence type="ECO:0000256" key="4">
    <source>
        <dbReference type="ARBA" id="ARBA00022692"/>
    </source>
</evidence>
<evidence type="ECO:0000256" key="5">
    <source>
        <dbReference type="ARBA" id="ARBA00022989"/>
    </source>
</evidence>
<evidence type="ECO:0000313" key="10">
    <source>
        <dbReference type="Proteomes" id="UP001296943"/>
    </source>
</evidence>
<organism evidence="9 10">
    <name type="scientific">Aquibacillus albus</name>
    <dbReference type="NCBI Taxonomy" id="1168171"/>
    <lineage>
        <taxon>Bacteria</taxon>
        <taxon>Bacillati</taxon>
        <taxon>Bacillota</taxon>
        <taxon>Bacilli</taxon>
        <taxon>Bacillales</taxon>
        <taxon>Bacillaceae</taxon>
        <taxon>Aquibacillus</taxon>
    </lineage>
</organism>
<dbReference type="PANTHER" id="PTHR30043:SF1">
    <property type="entry name" value="ABC TRANSPORT SYSTEM PERMEASE PROTEIN P69"/>
    <property type="match status" value="1"/>
</dbReference>
<dbReference type="InterPro" id="IPR035906">
    <property type="entry name" value="MetI-like_sf"/>
</dbReference>
<keyword evidence="4 7" id="KW-0812">Transmembrane</keyword>
<dbReference type="PROSITE" id="PS50928">
    <property type="entry name" value="ABC_TM1"/>
    <property type="match status" value="1"/>
</dbReference>
<keyword evidence="6 7" id="KW-0472">Membrane</keyword>
<dbReference type="CDD" id="cd06261">
    <property type="entry name" value="TM_PBP2"/>
    <property type="match status" value="1"/>
</dbReference>
<dbReference type="InterPro" id="IPR005769">
    <property type="entry name" value="PhnE/PtxC"/>
</dbReference>
<dbReference type="RefSeq" id="WP_204498073.1">
    <property type="nucleotide sequence ID" value="NZ_JAFBDR010000004.1"/>
</dbReference>
<dbReference type="PANTHER" id="PTHR30043">
    <property type="entry name" value="PHOSPHONATES TRANSPORT SYSTEM PERMEASE PROTEIN"/>
    <property type="match status" value="1"/>
</dbReference>
<name>A0ABS2MXP3_9BACI</name>
<protein>
    <submittedName>
        <fullName evidence="9">Phosphonate transport system permease protein</fullName>
    </submittedName>
</protein>
<evidence type="ECO:0000259" key="8">
    <source>
        <dbReference type="PROSITE" id="PS50928"/>
    </source>
</evidence>
<keyword evidence="5 7" id="KW-1133">Transmembrane helix</keyword>
<dbReference type="Pfam" id="PF00528">
    <property type="entry name" value="BPD_transp_1"/>
    <property type="match status" value="1"/>
</dbReference>
<keyword evidence="10" id="KW-1185">Reference proteome</keyword>
<dbReference type="Proteomes" id="UP001296943">
    <property type="component" value="Unassembled WGS sequence"/>
</dbReference>
<dbReference type="InterPro" id="IPR000515">
    <property type="entry name" value="MetI-like"/>
</dbReference>
<comment type="caution">
    <text evidence="9">The sequence shown here is derived from an EMBL/GenBank/DDBJ whole genome shotgun (WGS) entry which is preliminary data.</text>
</comment>
<evidence type="ECO:0000313" key="9">
    <source>
        <dbReference type="EMBL" id="MBM7570666.1"/>
    </source>
</evidence>
<evidence type="ECO:0000256" key="7">
    <source>
        <dbReference type="RuleBase" id="RU363032"/>
    </source>
</evidence>
<feature type="transmembrane region" description="Helical" evidence="7">
    <location>
        <begin position="80"/>
        <end position="102"/>
    </location>
</feature>
<accession>A0ABS2MXP3</accession>
<keyword evidence="3" id="KW-1003">Cell membrane</keyword>
<gene>
    <name evidence="9" type="ORF">JOC48_001144</name>
</gene>
<sequence length="267" mass="29450">MTNNSRKFIPTSLYPAKTKRIITVSLIFVIGFYLVSSITTESFIINFILKASNITDLIARFFPPDWGYVSNVWGKLFETIHMAIIATTIATLVSIPFTLLTAQNITTNKVLYNFMRFLLNIIRTIPDIILAVVFVGLFGIGMFSGIIALIIFSIGILVKLMSEIIEAIDMNPSEAIKASGGNTIQTIWYAVVPQVLPQFISFSLYVFEINIRASVVLGLVGAGGIGQLINKEINFLNYPAVSTIVLIIFAVVVVIDYISGKLREGIL</sequence>
<evidence type="ECO:0000256" key="2">
    <source>
        <dbReference type="ARBA" id="ARBA00022448"/>
    </source>
</evidence>